<accession>A0A1E5VU99</accession>
<name>A0A1E5VU99_9POAL</name>
<feature type="region of interest" description="Disordered" evidence="1">
    <location>
        <begin position="200"/>
        <end position="220"/>
    </location>
</feature>
<protein>
    <submittedName>
        <fullName evidence="2">Uncharacterized protein</fullName>
    </submittedName>
</protein>
<proteinExistence type="predicted"/>
<keyword evidence="3" id="KW-1185">Reference proteome</keyword>
<evidence type="ECO:0000313" key="3">
    <source>
        <dbReference type="Proteomes" id="UP000095767"/>
    </source>
</evidence>
<feature type="compositionally biased region" description="Basic and acidic residues" evidence="1">
    <location>
        <begin position="141"/>
        <end position="153"/>
    </location>
</feature>
<dbReference type="Proteomes" id="UP000095767">
    <property type="component" value="Unassembled WGS sequence"/>
</dbReference>
<feature type="compositionally biased region" description="Basic residues" evidence="1">
    <location>
        <begin position="123"/>
        <end position="138"/>
    </location>
</feature>
<evidence type="ECO:0000313" key="2">
    <source>
        <dbReference type="EMBL" id="OEL28703.1"/>
    </source>
</evidence>
<sequence length="235" mass="25828">LIWSPPSKKGMRTSGKKNDARCGAFNQKNTSSTEEKKTGAWAPLCSKKRKKPGCKKKEYAYGVGARKKGGTGTGKKKRVAYGPPFRCDRAPWAAKASLARRCGCVREQRRWVARMPPPLPRHLVAKKTARSLSKKKFQKWGAREEKKVGARSEKKMQLATGLVVKKRWRFGGKKKVQQRQRAAVQHAVGGAIWSAGEAVGVGSEKNGRGGSEKKSGRGVSAIVKKKGFGELKKKN</sequence>
<feature type="non-terminal residue" evidence="2">
    <location>
        <position position="1"/>
    </location>
</feature>
<gene>
    <name evidence="2" type="ORF">BAE44_0010278</name>
</gene>
<dbReference type="EMBL" id="LWDX02029298">
    <property type="protein sequence ID" value="OEL28703.1"/>
    <property type="molecule type" value="Genomic_DNA"/>
</dbReference>
<dbReference type="AlphaFoldDB" id="A0A1E5VU99"/>
<organism evidence="2 3">
    <name type="scientific">Dichanthelium oligosanthes</name>
    <dbReference type="NCBI Taxonomy" id="888268"/>
    <lineage>
        <taxon>Eukaryota</taxon>
        <taxon>Viridiplantae</taxon>
        <taxon>Streptophyta</taxon>
        <taxon>Embryophyta</taxon>
        <taxon>Tracheophyta</taxon>
        <taxon>Spermatophyta</taxon>
        <taxon>Magnoliopsida</taxon>
        <taxon>Liliopsida</taxon>
        <taxon>Poales</taxon>
        <taxon>Poaceae</taxon>
        <taxon>PACMAD clade</taxon>
        <taxon>Panicoideae</taxon>
        <taxon>Panicodae</taxon>
        <taxon>Paniceae</taxon>
        <taxon>Dichantheliinae</taxon>
        <taxon>Dichanthelium</taxon>
    </lineage>
</organism>
<feature type="compositionally biased region" description="Basic and acidic residues" evidence="1">
    <location>
        <begin position="205"/>
        <end position="215"/>
    </location>
</feature>
<reference evidence="2 3" key="1">
    <citation type="submission" date="2016-09" db="EMBL/GenBank/DDBJ databases">
        <title>The draft genome of Dichanthelium oligosanthes: A C3 panicoid grass species.</title>
        <authorList>
            <person name="Studer A.J."/>
            <person name="Schnable J.C."/>
            <person name="Brutnell T.P."/>
        </authorList>
    </citation>
    <scope>NUCLEOTIDE SEQUENCE [LARGE SCALE GENOMIC DNA]</scope>
    <source>
        <strain evidence="3">cv. Kellogg 1175</strain>
        <tissue evidence="2">Leaf</tissue>
    </source>
</reference>
<feature type="region of interest" description="Disordered" evidence="1">
    <location>
        <begin position="122"/>
        <end position="153"/>
    </location>
</feature>
<feature type="region of interest" description="Disordered" evidence="1">
    <location>
        <begin position="1"/>
        <end position="39"/>
    </location>
</feature>
<evidence type="ECO:0000256" key="1">
    <source>
        <dbReference type="SAM" id="MobiDB-lite"/>
    </source>
</evidence>
<comment type="caution">
    <text evidence="2">The sequence shown here is derived from an EMBL/GenBank/DDBJ whole genome shotgun (WGS) entry which is preliminary data.</text>
</comment>